<accession>A0AAI8VKX9</accession>
<keyword evidence="2" id="KW-1185">Reference proteome</keyword>
<sequence length="119" mass="13952">MRPFLRPNRIKTAEESSSERSRVILFEGPREIVDENYLAIFFTDLSTFDTDEVAVIYEDQTIRQIRYGFASYRGQAQNAWKWCRAAQSGRVILGRPRLSDEEVRCWRQVWLSWGADPCA</sequence>
<gene>
    <name evidence="1" type="ORF">KHLLAP_LOCUS7282</name>
</gene>
<organism evidence="1 2">
    <name type="scientific">Anthostomella pinea</name>
    <dbReference type="NCBI Taxonomy" id="933095"/>
    <lineage>
        <taxon>Eukaryota</taxon>
        <taxon>Fungi</taxon>
        <taxon>Dikarya</taxon>
        <taxon>Ascomycota</taxon>
        <taxon>Pezizomycotina</taxon>
        <taxon>Sordariomycetes</taxon>
        <taxon>Xylariomycetidae</taxon>
        <taxon>Xylariales</taxon>
        <taxon>Xylariaceae</taxon>
        <taxon>Anthostomella</taxon>
    </lineage>
</organism>
<evidence type="ECO:0000313" key="2">
    <source>
        <dbReference type="Proteomes" id="UP001295740"/>
    </source>
</evidence>
<evidence type="ECO:0000313" key="1">
    <source>
        <dbReference type="EMBL" id="CAJ2506814.1"/>
    </source>
</evidence>
<dbReference type="Proteomes" id="UP001295740">
    <property type="component" value="Unassembled WGS sequence"/>
</dbReference>
<protein>
    <submittedName>
        <fullName evidence="1">Uu.00g080000.m01.CDS01</fullName>
    </submittedName>
</protein>
<reference evidence="1" key="1">
    <citation type="submission" date="2023-10" db="EMBL/GenBank/DDBJ databases">
        <authorList>
            <person name="Hackl T."/>
        </authorList>
    </citation>
    <scope>NUCLEOTIDE SEQUENCE</scope>
</reference>
<dbReference type="AlphaFoldDB" id="A0AAI8VKX9"/>
<name>A0AAI8VKX9_9PEZI</name>
<proteinExistence type="predicted"/>
<dbReference type="EMBL" id="CAUWAG010000010">
    <property type="protein sequence ID" value="CAJ2506814.1"/>
    <property type="molecule type" value="Genomic_DNA"/>
</dbReference>
<comment type="caution">
    <text evidence="1">The sequence shown here is derived from an EMBL/GenBank/DDBJ whole genome shotgun (WGS) entry which is preliminary data.</text>
</comment>